<name>A0A5B1LF88_9ACTN</name>
<evidence type="ECO:0000313" key="3">
    <source>
        <dbReference type="Proteomes" id="UP000325003"/>
    </source>
</evidence>
<dbReference type="InterPro" id="IPR055492">
    <property type="entry name" value="DUF7064"/>
</dbReference>
<dbReference type="RefSeq" id="WP_149728637.1">
    <property type="nucleotide sequence ID" value="NZ_VUJV01000003.1"/>
</dbReference>
<accession>A0A5B1LF88</accession>
<dbReference type="Pfam" id="PF23212">
    <property type="entry name" value="DUF7064"/>
    <property type="match status" value="1"/>
</dbReference>
<dbReference type="SUPFAM" id="SSF159245">
    <property type="entry name" value="AttH-like"/>
    <property type="match status" value="1"/>
</dbReference>
<evidence type="ECO:0000259" key="1">
    <source>
        <dbReference type="Pfam" id="PF23212"/>
    </source>
</evidence>
<sequence length="339" mass="37017">MRLEPADELCHPPGAEGNFNESMYANVMAGDQGLGVWVRVGNRPGEGYAEVTCCVYLPDGRVAFAFARAEIDDPTRLAAGGAAFEVVEPFAHVRISYEGPLWVLDDPDLMADPAKAFATSPRVEGSIALDLHGLAVPYGGEPDGSEPETEVSSLLAEFARGHYEQHVRGVGHVRVGEESFEVDGLGLRDHSWGPRYWQNVRWYRFLPLAFGPDFAMCPVLVGGPDGAAHPAGMVLRPGADGVASYVPIEDLTFTSDYDDQHRAVRQRITVVTAERSYEVVGEALTLLPLRNRRTATDGTPLETRITEAMSRFECDGRVGHGMSEYLDQMVDGRPVGRAW</sequence>
<proteinExistence type="predicted"/>
<protein>
    <recommendedName>
        <fullName evidence="1">DUF7064 domain-containing protein</fullName>
    </recommendedName>
</protein>
<reference evidence="2 3" key="2">
    <citation type="submission" date="2019-09" db="EMBL/GenBank/DDBJ databases">
        <authorList>
            <person name="Jin C."/>
        </authorList>
    </citation>
    <scope>NUCLEOTIDE SEQUENCE [LARGE SCALE GENOMIC DNA]</scope>
    <source>
        <strain evidence="2 3">BN130099</strain>
    </source>
</reference>
<dbReference type="AlphaFoldDB" id="A0A5B1LF88"/>
<dbReference type="Proteomes" id="UP000325003">
    <property type="component" value="Unassembled WGS sequence"/>
</dbReference>
<keyword evidence="3" id="KW-1185">Reference proteome</keyword>
<dbReference type="EMBL" id="VUJV01000003">
    <property type="protein sequence ID" value="KAA1419303.1"/>
    <property type="molecule type" value="Genomic_DNA"/>
</dbReference>
<feature type="domain" description="DUF7064" evidence="1">
    <location>
        <begin position="196"/>
        <end position="328"/>
    </location>
</feature>
<reference evidence="2 3" key="1">
    <citation type="submission" date="2019-09" db="EMBL/GenBank/DDBJ databases">
        <title>Nocardioides panacisoli sp. nov., isolated from the soil of a ginseng field.</title>
        <authorList>
            <person name="Cho C."/>
        </authorList>
    </citation>
    <scope>NUCLEOTIDE SEQUENCE [LARGE SCALE GENOMIC DNA]</scope>
    <source>
        <strain evidence="2 3">BN130099</strain>
    </source>
</reference>
<comment type="caution">
    <text evidence="2">The sequence shown here is derived from an EMBL/GenBank/DDBJ whole genome shotgun (WGS) entry which is preliminary data.</text>
</comment>
<organism evidence="2 3">
    <name type="scientific">Nocardioides humilatus</name>
    <dbReference type="NCBI Taxonomy" id="2607660"/>
    <lineage>
        <taxon>Bacteria</taxon>
        <taxon>Bacillati</taxon>
        <taxon>Actinomycetota</taxon>
        <taxon>Actinomycetes</taxon>
        <taxon>Propionibacteriales</taxon>
        <taxon>Nocardioidaceae</taxon>
        <taxon>Nocardioides</taxon>
    </lineage>
</organism>
<gene>
    <name evidence="2" type="ORF">F0U44_12720</name>
</gene>
<evidence type="ECO:0000313" key="2">
    <source>
        <dbReference type="EMBL" id="KAA1419303.1"/>
    </source>
</evidence>